<keyword evidence="4" id="KW-1003">Cell membrane</keyword>
<feature type="transmembrane region" description="Helical" evidence="8">
    <location>
        <begin position="228"/>
        <end position="251"/>
    </location>
</feature>
<dbReference type="Pfam" id="PF01032">
    <property type="entry name" value="FecCD"/>
    <property type="match status" value="1"/>
</dbReference>
<evidence type="ECO:0000256" key="3">
    <source>
        <dbReference type="ARBA" id="ARBA00022448"/>
    </source>
</evidence>
<evidence type="ECO:0000256" key="7">
    <source>
        <dbReference type="ARBA" id="ARBA00023136"/>
    </source>
</evidence>
<evidence type="ECO:0000256" key="2">
    <source>
        <dbReference type="ARBA" id="ARBA00007935"/>
    </source>
</evidence>
<evidence type="ECO:0000256" key="4">
    <source>
        <dbReference type="ARBA" id="ARBA00022475"/>
    </source>
</evidence>
<dbReference type="Gene3D" id="1.10.3470.10">
    <property type="entry name" value="ABC transporter involved in vitamin B12 uptake, BtuC"/>
    <property type="match status" value="1"/>
</dbReference>
<dbReference type="PANTHER" id="PTHR30472:SF1">
    <property type="entry name" value="FE(3+) DICITRATE TRANSPORT SYSTEM PERMEASE PROTEIN FECC-RELATED"/>
    <property type="match status" value="1"/>
</dbReference>
<feature type="transmembrane region" description="Helical" evidence="8">
    <location>
        <begin position="82"/>
        <end position="103"/>
    </location>
</feature>
<comment type="similarity">
    <text evidence="2">Belongs to the binding-protein-dependent transport system permease family. FecCD subfamily.</text>
</comment>
<comment type="subcellular location">
    <subcellularLocation>
        <location evidence="1">Cell membrane</location>
        <topology evidence="1">Multi-pass membrane protein</topology>
    </subcellularLocation>
</comment>
<evidence type="ECO:0000256" key="5">
    <source>
        <dbReference type="ARBA" id="ARBA00022692"/>
    </source>
</evidence>
<dbReference type="PANTHER" id="PTHR30472">
    <property type="entry name" value="FERRIC ENTEROBACTIN TRANSPORT SYSTEM PERMEASE PROTEIN"/>
    <property type="match status" value="1"/>
</dbReference>
<dbReference type="CDD" id="cd06550">
    <property type="entry name" value="TM_ABC_iron-siderophores_like"/>
    <property type="match status" value="1"/>
</dbReference>
<organism evidence="9 10">
    <name type="scientific">Cellulomonas wangleii</name>
    <dbReference type="NCBI Taxonomy" id="2816956"/>
    <lineage>
        <taxon>Bacteria</taxon>
        <taxon>Bacillati</taxon>
        <taxon>Actinomycetota</taxon>
        <taxon>Actinomycetes</taxon>
        <taxon>Micrococcales</taxon>
        <taxon>Cellulomonadaceae</taxon>
        <taxon>Cellulomonas</taxon>
    </lineage>
</organism>
<name>A0ABX8DA45_9CELL</name>
<keyword evidence="7 8" id="KW-0472">Membrane</keyword>
<evidence type="ECO:0000256" key="1">
    <source>
        <dbReference type="ARBA" id="ARBA00004651"/>
    </source>
</evidence>
<dbReference type="InterPro" id="IPR037294">
    <property type="entry name" value="ABC_BtuC-like"/>
</dbReference>
<evidence type="ECO:0000313" key="9">
    <source>
        <dbReference type="EMBL" id="QVI64309.1"/>
    </source>
</evidence>
<keyword evidence="3" id="KW-0813">Transport</keyword>
<feature type="transmembrane region" description="Helical" evidence="8">
    <location>
        <begin position="50"/>
        <end position="70"/>
    </location>
</feature>
<proteinExistence type="inferred from homology"/>
<dbReference type="Proteomes" id="UP000677804">
    <property type="component" value="Chromosome"/>
</dbReference>
<keyword evidence="6 8" id="KW-1133">Transmembrane helix</keyword>
<evidence type="ECO:0000256" key="6">
    <source>
        <dbReference type="ARBA" id="ARBA00022989"/>
    </source>
</evidence>
<sequence length="325" mass="32543">MVLTGALLLVLTAASLALGSRTVPLHETWTAVTAYDATNDLHLVVRELRVPRTALVLLVGVALGLSGAVLQAVTRNPLAEPGLLGVSGGAAAAIVVGIAFFGATTVAGYVWFGFAGAGAAAVAVFLLGRAHDAGTNPVRLVLAGAALSIVLAALTQLVVLNTGDRVLQALRQWMTGSFQGRGAEVVPVVAGAVLLGALVCVAVAPGLNAMSLGQDLATALGLDLRRTVVLATVAVLVLAGAATAAAGPVAFLGLAAPHAARLVVGPDQRRVLPASALAATVLLLVADVAGRLVDHPQEVGAGVMAALVGGPVFVALARRRRFVRL</sequence>
<gene>
    <name evidence="9" type="ORF">KG103_14035</name>
</gene>
<accession>A0ABX8DA45</accession>
<keyword evidence="5 8" id="KW-0812">Transmembrane</keyword>
<evidence type="ECO:0000256" key="8">
    <source>
        <dbReference type="SAM" id="Phobius"/>
    </source>
</evidence>
<dbReference type="EMBL" id="CP074405">
    <property type="protein sequence ID" value="QVI64309.1"/>
    <property type="molecule type" value="Genomic_DNA"/>
</dbReference>
<dbReference type="InterPro" id="IPR000522">
    <property type="entry name" value="ABC_transptr_permease_BtuC"/>
</dbReference>
<dbReference type="SUPFAM" id="SSF81345">
    <property type="entry name" value="ABC transporter involved in vitamin B12 uptake, BtuC"/>
    <property type="match status" value="1"/>
</dbReference>
<reference evidence="9 10" key="1">
    <citation type="submission" date="2021-05" db="EMBL/GenBank/DDBJ databases">
        <title>Novel species in genus Cellulomonas.</title>
        <authorList>
            <person name="Zhang G."/>
        </authorList>
    </citation>
    <scope>NUCLEOTIDE SEQUENCE [LARGE SCALE GENOMIC DNA]</scope>
    <source>
        <strain evidence="10">zg-ZUI222</strain>
    </source>
</reference>
<evidence type="ECO:0000313" key="10">
    <source>
        <dbReference type="Proteomes" id="UP000677804"/>
    </source>
</evidence>
<keyword evidence="10" id="KW-1185">Reference proteome</keyword>
<protein>
    <submittedName>
        <fullName evidence="9">Iron ABC transporter permease</fullName>
    </submittedName>
</protein>
<feature type="transmembrane region" description="Helical" evidence="8">
    <location>
        <begin position="140"/>
        <end position="160"/>
    </location>
</feature>
<feature type="transmembrane region" description="Helical" evidence="8">
    <location>
        <begin position="185"/>
        <end position="207"/>
    </location>
</feature>
<feature type="transmembrane region" description="Helical" evidence="8">
    <location>
        <begin position="299"/>
        <end position="317"/>
    </location>
</feature>
<feature type="transmembrane region" description="Helical" evidence="8">
    <location>
        <begin position="109"/>
        <end position="128"/>
    </location>
</feature>